<organism evidence="1">
    <name type="scientific">Arundo donax</name>
    <name type="common">Giant reed</name>
    <name type="synonym">Donax arundinaceus</name>
    <dbReference type="NCBI Taxonomy" id="35708"/>
    <lineage>
        <taxon>Eukaryota</taxon>
        <taxon>Viridiplantae</taxon>
        <taxon>Streptophyta</taxon>
        <taxon>Embryophyta</taxon>
        <taxon>Tracheophyta</taxon>
        <taxon>Spermatophyta</taxon>
        <taxon>Magnoliopsida</taxon>
        <taxon>Liliopsida</taxon>
        <taxon>Poales</taxon>
        <taxon>Poaceae</taxon>
        <taxon>PACMAD clade</taxon>
        <taxon>Arundinoideae</taxon>
        <taxon>Arundineae</taxon>
        <taxon>Arundo</taxon>
    </lineage>
</organism>
<proteinExistence type="predicted"/>
<name>A0A0A9BUM1_ARUDO</name>
<evidence type="ECO:0000313" key="1">
    <source>
        <dbReference type="EMBL" id="JAD62957.1"/>
    </source>
</evidence>
<reference evidence="1" key="1">
    <citation type="submission" date="2014-09" db="EMBL/GenBank/DDBJ databases">
        <authorList>
            <person name="Magalhaes I.L.F."/>
            <person name="Oliveira U."/>
            <person name="Santos F.R."/>
            <person name="Vidigal T.H.D.A."/>
            <person name="Brescovit A.D."/>
            <person name="Santos A.J."/>
        </authorList>
    </citation>
    <scope>NUCLEOTIDE SEQUENCE</scope>
    <source>
        <tissue evidence="1">Shoot tissue taken approximately 20 cm above the soil surface</tissue>
    </source>
</reference>
<sequence length="13" mass="1428">MTIVQPNSIPNTL</sequence>
<accession>A0A0A9BUM1</accession>
<dbReference type="EMBL" id="GBRH01234938">
    <property type="protein sequence ID" value="JAD62957.1"/>
    <property type="molecule type" value="Transcribed_RNA"/>
</dbReference>
<reference evidence="1" key="2">
    <citation type="journal article" date="2015" name="Data Brief">
        <title>Shoot transcriptome of the giant reed, Arundo donax.</title>
        <authorList>
            <person name="Barrero R.A."/>
            <person name="Guerrero F.D."/>
            <person name="Moolhuijzen P."/>
            <person name="Goolsby J.A."/>
            <person name="Tidwell J."/>
            <person name="Bellgard S.E."/>
            <person name="Bellgard M.I."/>
        </authorList>
    </citation>
    <scope>NUCLEOTIDE SEQUENCE</scope>
    <source>
        <tissue evidence="1">Shoot tissue taken approximately 20 cm above the soil surface</tissue>
    </source>
</reference>
<protein>
    <submittedName>
        <fullName evidence="1">Uncharacterized protein</fullName>
    </submittedName>
</protein>